<dbReference type="Gene3D" id="3.40.50.300">
    <property type="entry name" value="P-loop containing nucleotide triphosphate hydrolases"/>
    <property type="match status" value="1"/>
</dbReference>
<gene>
    <name evidence="3" type="ORF">CGXH109_LOCUS88596</name>
</gene>
<dbReference type="InterPro" id="IPR027417">
    <property type="entry name" value="P-loop_NTPase"/>
</dbReference>
<dbReference type="InterPro" id="IPR007111">
    <property type="entry name" value="NACHT_NTPase"/>
</dbReference>
<organism evidence="3 4">
    <name type="scientific">Colletotrichum noveboracense</name>
    <dbReference type="NCBI Taxonomy" id="2664923"/>
    <lineage>
        <taxon>Eukaryota</taxon>
        <taxon>Fungi</taxon>
        <taxon>Dikarya</taxon>
        <taxon>Ascomycota</taxon>
        <taxon>Pezizomycotina</taxon>
        <taxon>Sordariomycetes</taxon>
        <taxon>Hypocreomycetidae</taxon>
        <taxon>Glomerellales</taxon>
        <taxon>Glomerellaceae</taxon>
        <taxon>Colletotrichum</taxon>
        <taxon>Colletotrichum gloeosporioides species complex</taxon>
    </lineage>
</organism>
<dbReference type="PANTHER" id="PTHR10039">
    <property type="entry name" value="AMELOGENIN"/>
    <property type="match status" value="1"/>
</dbReference>
<dbReference type="PROSITE" id="PS50837">
    <property type="entry name" value="NACHT"/>
    <property type="match status" value="1"/>
</dbReference>
<comment type="caution">
    <text evidence="3">The sequence shown here is derived from an EMBL/GenBank/DDBJ whole genome shotgun (WGS) entry which is preliminary data.</text>
</comment>
<evidence type="ECO:0000313" key="3">
    <source>
        <dbReference type="EMBL" id="CAI0649715.1"/>
    </source>
</evidence>
<accession>A0A9W4RYG1</accession>
<sequence length="629" mass="71975">MNLNNTSSGKQYNNVGGGSQYNAENITIHHVANDPGDKDRQFLIDLKLSDPRLDKERIERTKGGLLKDSYLWILNNEEFQRWRTDFQNRLLWIRGDPGKGKTMLLCGIVDELNEESSGYQPIYFFCQATDSDLSTASAVLRGILYLILKKKPQLVKDLRETHDYCDRQLFECKNEWETLCDMIISVLANESFQNVVIIVDALDECTTGVDKLLEFIHLLSSKAIRVIVSSRNWPTIERGIAAAAQQAAHVSLELNEQSISAAVVAFIEYKVSQLAQKHEYSAAKRDLVYRTLAENSHSTFLWAALVCQQLADNNINDWDVESKLAEFPPGLDVLYTRMLHHALSSNHVDLIRRILAVTSTVFRPVDITELRSLLGPLRTIVNDARSLEKAVRQCGSFLTVRNNTVYFVHQSAKDFLLDHSANEKNMLGGSIYEHALIWMNSLQVMPTILRRNIYLLETTGTFIGDVQIPIPDPLAPVRYSCVHWINHLCTTSWIERYQAGHLEYFFEHSFLYWVEAICLMGSVHTGVESMEKLSSALKVQLFPYPTPRPVLTLKQYTTEFSKLAFLVQDALRFLKQYRDVIEKVPLQIYCSVLLFSPKKSLVRKLYLREVPEWILIKPLSSDITINARH</sequence>
<feature type="domain" description="NACHT" evidence="2">
    <location>
        <begin position="89"/>
        <end position="231"/>
    </location>
</feature>
<name>A0A9W4RYG1_9PEZI</name>
<dbReference type="EMBL" id="CAMGZC010000738">
    <property type="protein sequence ID" value="CAI0649715.1"/>
    <property type="molecule type" value="Genomic_DNA"/>
</dbReference>
<evidence type="ECO:0000256" key="1">
    <source>
        <dbReference type="ARBA" id="ARBA00022737"/>
    </source>
</evidence>
<keyword evidence="1" id="KW-0677">Repeat</keyword>
<proteinExistence type="predicted"/>
<dbReference type="AlphaFoldDB" id="A0A9W4RYG1"/>
<keyword evidence="4" id="KW-1185">Reference proteome</keyword>
<dbReference type="Proteomes" id="UP001152533">
    <property type="component" value="Unassembled WGS sequence"/>
</dbReference>
<evidence type="ECO:0000313" key="4">
    <source>
        <dbReference type="Proteomes" id="UP001152533"/>
    </source>
</evidence>
<dbReference type="InterPro" id="IPR056884">
    <property type="entry name" value="NPHP3-like_N"/>
</dbReference>
<dbReference type="Pfam" id="PF24883">
    <property type="entry name" value="NPHP3_N"/>
    <property type="match status" value="1"/>
</dbReference>
<protein>
    <recommendedName>
        <fullName evidence="2">NACHT domain-containing protein</fullName>
    </recommendedName>
</protein>
<reference evidence="3" key="1">
    <citation type="submission" date="2022-08" db="EMBL/GenBank/DDBJ databases">
        <authorList>
            <person name="Giroux E."/>
            <person name="Giroux E."/>
        </authorList>
    </citation>
    <scope>NUCLEOTIDE SEQUENCE</scope>
    <source>
        <strain evidence="3">H1091258</strain>
    </source>
</reference>
<evidence type="ECO:0000259" key="2">
    <source>
        <dbReference type="PROSITE" id="PS50837"/>
    </source>
</evidence>
<dbReference type="SUPFAM" id="SSF52540">
    <property type="entry name" value="P-loop containing nucleoside triphosphate hydrolases"/>
    <property type="match status" value="1"/>
</dbReference>